<sequence>MHQAKAHRTNLSRYRFVRDVLHSGTNYFTNCHHLAQIALHEIELLGSVDGIDKPSIHYKPSDLVAERPQLPPSRNDSDELQTVLLDAGIPMDLVAQVANVNVKNAEMVSSPQHHHGGSPLSDINKIAPVSNKPDNDNDTAALSEDTQAFQAIENDNCGATSPFDKVLRHYVEQSVREKAVLEEILATRISNRTEDVSLWLSPTIPLEDPANSSEITLYTFGVFFTQCILCGESDIQVTCIQMAERFACFLVKTIGVTDAFEGIVALIVLGAREAKSRHVFQAAIHLAHTVFLGSSSRQPGQARDAIDSSSGRSATALGVVEEVPQSNWSYGLRIILEWTLASSLCWSITNRTGKPSQQFKTDSQTLKSSGQAANGTQSIDRSFLQFIRLLVGQDLTRSSFFDELLDLTPTTSATGSLFATNRLRLIRLALRNEIIRCQISTNVKDRIRTLCNSITTASNTTNTQVKVAYDDTVRIRLASECLDKINESEPSTHVSSYEKQPNMKWLASVHKHLEISSSPNNHHSHYYCHKPLCIEDPSEAAPFATQLQQYFLTQPRPSALYRHTFVLGACTASNDDTEVKELFKKGNIAFQGHVFPRNPPSESFHEEIQRKAAPFVFDISNGNKNPNMPQTSQVTGLQEIVSAFAAFRGTIERRSDRPKQLSKVVPQNQHLHADVKGTIAATANKPSVVSTSNNNNPTATLPSTVGTVSTSAQHVIDSSPAAMISRPNDIKISTQLADSPVVSQTPQVTPPVQNHLESPPAIVAPETLATSQVSNTNQTNPSKSGPDVEVKQKGKRKTNSDTKDPENCVLQ</sequence>
<dbReference type="EMBL" id="BSXW01000172">
    <property type="protein sequence ID" value="GMF13829.1"/>
    <property type="molecule type" value="Genomic_DNA"/>
</dbReference>
<organism evidence="2 3">
    <name type="scientific">Phytophthora lilii</name>
    <dbReference type="NCBI Taxonomy" id="2077276"/>
    <lineage>
        <taxon>Eukaryota</taxon>
        <taxon>Sar</taxon>
        <taxon>Stramenopiles</taxon>
        <taxon>Oomycota</taxon>
        <taxon>Peronosporomycetes</taxon>
        <taxon>Peronosporales</taxon>
        <taxon>Peronosporaceae</taxon>
        <taxon>Phytophthora</taxon>
    </lineage>
</organism>
<proteinExistence type="predicted"/>
<gene>
    <name evidence="2" type="ORF">Plil01_000426400</name>
</gene>
<evidence type="ECO:0000313" key="3">
    <source>
        <dbReference type="Proteomes" id="UP001165083"/>
    </source>
</evidence>
<reference evidence="2" key="1">
    <citation type="submission" date="2023-04" db="EMBL/GenBank/DDBJ databases">
        <title>Phytophthora lilii NBRC 32176.</title>
        <authorList>
            <person name="Ichikawa N."/>
            <person name="Sato H."/>
            <person name="Tonouchi N."/>
        </authorList>
    </citation>
    <scope>NUCLEOTIDE SEQUENCE</scope>
    <source>
        <strain evidence="2">NBRC 32176</strain>
    </source>
</reference>
<accession>A0A9W6WQR3</accession>
<evidence type="ECO:0000313" key="2">
    <source>
        <dbReference type="EMBL" id="GMF13829.1"/>
    </source>
</evidence>
<feature type="region of interest" description="Disordered" evidence="1">
    <location>
        <begin position="354"/>
        <end position="373"/>
    </location>
</feature>
<dbReference type="OrthoDB" id="96091at2759"/>
<dbReference type="AlphaFoldDB" id="A0A9W6WQR3"/>
<comment type="caution">
    <text evidence="2">The sequence shown here is derived from an EMBL/GenBank/DDBJ whole genome shotgun (WGS) entry which is preliminary data.</text>
</comment>
<name>A0A9W6WQR3_9STRA</name>
<keyword evidence="3" id="KW-1185">Reference proteome</keyword>
<dbReference type="Proteomes" id="UP001165083">
    <property type="component" value="Unassembled WGS sequence"/>
</dbReference>
<feature type="region of interest" description="Disordered" evidence="1">
    <location>
        <begin position="769"/>
        <end position="811"/>
    </location>
</feature>
<feature type="compositionally biased region" description="Basic and acidic residues" evidence="1">
    <location>
        <begin position="786"/>
        <end position="811"/>
    </location>
</feature>
<feature type="compositionally biased region" description="Polar residues" evidence="1">
    <location>
        <begin position="769"/>
        <end position="783"/>
    </location>
</feature>
<evidence type="ECO:0000256" key="1">
    <source>
        <dbReference type="SAM" id="MobiDB-lite"/>
    </source>
</evidence>
<protein>
    <submittedName>
        <fullName evidence="2">Unnamed protein product</fullName>
    </submittedName>
</protein>